<protein>
    <submittedName>
        <fullName evidence="3">Uncharacterized protein</fullName>
    </submittedName>
</protein>
<proteinExistence type="predicted"/>
<dbReference type="Proteomes" id="UP000013827">
    <property type="component" value="Unassembled WGS sequence"/>
</dbReference>
<dbReference type="AlphaFoldDB" id="A0A0D3JQC4"/>
<keyword evidence="4" id="KW-1185">Reference proteome</keyword>
<keyword evidence="2" id="KW-0472">Membrane</keyword>
<evidence type="ECO:0000313" key="4">
    <source>
        <dbReference type="Proteomes" id="UP000013827"/>
    </source>
</evidence>
<sequence length="333" mass="35638">MVSRLKPIARSRVGPDPDEDPSIIPFSPPPMPASMQMPLPPLPPLVVILLVCCFGVVMRRAIYAHNGQTERCLDSCTCRRGSSRGQRCGSCCAGTYKACVYLLLVAVTALTAILLTLACLALAVGYGGEYCGRRAADGAAALSGALDWPLSQNDLEGPLNATALMESSSLNTSDLCDAYASVAAARRNADAPVDVACQEASFAMWIGVRLVNAPPFRAGLDADRFRLDCSQLAWLSLLAGAWRIELLAMRVQGTSEASREELLTPLQFVLGGAAGLLLGASLASFSYSRYLMLGRAHRLKRERAAREQDAAAVSIQKHVRGSRSEFFISLSDK</sequence>
<evidence type="ECO:0000256" key="2">
    <source>
        <dbReference type="SAM" id="Phobius"/>
    </source>
</evidence>
<name>A0A0D3JQC4_EMIH1</name>
<dbReference type="EnsemblProtists" id="EOD25709">
    <property type="protein sequence ID" value="EOD25709"/>
    <property type="gene ID" value="EMIHUDRAFT_205796"/>
</dbReference>
<organism evidence="3 4">
    <name type="scientific">Emiliania huxleyi (strain CCMP1516)</name>
    <dbReference type="NCBI Taxonomy" id="280463"/>
    <lineage>
        <taxon>Eukaryota</taxon>
        <taxon>Haptista</taxon>
        <taxon>Haptophyta</taxon>
        <taxon>Prymnesiophyceae</taxon>
        <taxon>Isochrysidales</taxon>
        <taxon>Noelaerhabdaceae</taxon>
        <taxon>Emiliania</taxon>
    </lineage>
</organism>
<feature type="region of interest" description="Disordered" evidence="1">
    <location>
        <begin position="1"/>
        <end position="27"/>
    </location>
</feature>
<reference evidence="3" key="2">
    <citation type="submission" date="2024-10" db="UniProtKB">
        <authorList>
            <consortium name="EnsemblProtists"/>
        </authorList>
    </citation>
    <scope>IDENTIFICATION</scope>
</reference>
<feature type="transmembrane region" description="Helical" evidence="2">
    <location>
        <begin position="41"/>
        <end position="58"/>
    </location>
</feature>
<dbReference type="HOGENOM" id="CLU_835296_0_0_1"/>
<dbReference type="GeneID" id="17271255"/>
<dbReference type="RefSeq" id="XP_005778138.1">
    <property type="nucleotide sequence ID" value="XM_005778081.1"/>
</dbReference>
<dbReference type="KEGG" id="ehx:EMIHUDRAFT_205796"/>
<feature type="transmembrane region" description="Helical" evidence="2">
    <location>
        <begin position="268"/>
        <end position="291"/>
    </location>
</feature>
<accession>A0A0D3JQC4</accession>
<feature type="transmembrane region" description="Helical" evidence="2">
    <location>
        <begin position="100"/>
        <end position="124"/>
    </location>
</feature>
<evidence type="ECO:0000256" key="1">
    <source>
        <dbReference type="SAM" id="MobiDB-lite"/>
    </source>
</evidence>
<keyword evidence="2" id="KW-1133">Transmembrane helix</keyword>
<reference evidence="4" key="1">
    <citation type="journal article" date="2013" name="Nature">
        <title>Pan genome of the phytoplankton Emiliania underpins its global distribution.</title>
        <authorList>
            <person name="Read B.A."/>
            <person name="Kegel J."/>
            <person name="Klute M.J."/>
            <person name="Kuo A."/>
            <person name="Lefebvre S.C."/>
            <person name="Maumus F."/>
            <person name="Mayer C."/>
            <person name="Miller J."/>
            <person name="Monier A."/>
            <person name="Salamov A."/>
            <person name="Young J."/>
            <person name="Aguilar M."/>
            <person name="Claverie J.M."/>
            <person name="Frickenhaus S."/>
            <person name="Gonzalez K."/>
            <person name="Herman E.K."/>
            <person name="Lin Y.C."/>
            <person name="Napier J."/>
            <person name="Ogata H."/>
            <person name="Sarno A.F."/>
            <person name="Shmutz J."/>
            <person name="Schroeder D."/>
            <person name="de Vargas C."/>
            <person name="Verret F."/>
            <person name="von Dassow P."/>
            <person name="Valentin K."/>
            <person name="Van de Peer Y."/>
            <person name="Wheeler G."/>
            <person name="Dacks J.B."/>
            <person name="Delwiche C.F."/>
            <person name="Dyhrman S.T."/>
            <person name="Glockner G."/>
            <person name="John U."/>
            <person name="Richards T."/>
            <person name="Worden A.Z."/>
            <person name="Zhang X."/>
            <person name="Grigoriev I.V."/>
            <person name="Allen A.E."/>
            <person name="Bidle K."/>
            <person name="Borodovsky M."/>
            <person name="Bowler C."/>
            <person name="Brownlee C."/>
            <person name="Cock J.M."/>
            <person name="Elias M."/>
            <person name="Gladyshev V.N."/>
            <person name="Groth M."/>
            <person name="Guda C."/>
            <person name="Hadaegh A."/>
            <person name="Iglesias-Rodriguez M.D."/>
            <person name="Jenkins J."/>
            <person name="Jones B.M."/>
            <person name="Lawson T."/>
            <person name="Leese F."/>
            <person name="Lindquist E."/>
            <person name="Lobanov A."/>
            <person name="Lomsadze A."/>
            <person name="Malik S.B."/>
            <person name="Marsh M.E."/>
            <person name="Mackinder L."/>
            <person name="Mock T."/>
            <person name="Mueller-Roeber B."/>
            <person name="Pagarete A."/>
            <person name="Parker M."/>
            <person name="Probert I."/>
            <person name="Quesneville H."/>
            <person name="Raines C."/>
            <person name="Rensing S.A."/>
            <person name="Riano-Pachon D.M."/>
            <person name="Richier S."/>
            <person name="Rokitta S."/>
            <person name="Shiraiwa Y."/>
            <person name="Soanes D.M."/>
            <person name="van der Giezen M."/>
            <person name="Wahlund T.M."/>
            <person name="Williams B."/>
            <person name="Wilson W."/>
            <person name="Wolfe G."/>
            <person name="Wurch L.L."/>
        </authorList>
    </citation>
    <scope>NUCLEOTIDE SEQUENCE</scope>
</reference>
<dbReference type="PaxDb" id="2903-EOD25709"/>
<evidence type="ECO:0000313" key="3">
    <source>
        <dbReference type="EnsemblProtists" id="EOD25709"/>
    </source>
</evidence>
<keyword evidence="2" id="KW-0812">Transmembrane</keyword>